<dbReference type="PANTHER" id="PTHR43289:SF30">
    <property type="entry name" value="NON-SPECIFIC SERINE_THREONINE PROTEIN KINASE"/>
    <property type="match status" value="1"/>
</dbReference>
<dbReference type="Pfam" id="PF26309">
    <property type="entry name" value="DUF8082"/>
    <property type="match status" value="2"/>
</dbReference>
<protein>
    <recommendedName>
        <fullName evidence="1">non-specific serine/threonine protein kinase</fullName>
        <ecNumber evidence="1">2.7.11.1</ecNumber>
    </recommendedName>
</protein>
<keyword evidence="4 7" id="KW-0547">Nucleotide-binding</keyword>
<evidence type="ECO:0000256" key="1">
    <source>
        <dbReference type="ARBA" id="ARBA00012513"/>
    </source>
</evidence>
<dbReference type="Gene3D" id="3.30.200.20">
    <property type="entry name" value="Phosphorylase Kinase, domain 1"/>
    <property type="match status" value="1"/>
</dbReference>
<dbReference type="GO" id="GO:0004674">
    <property type="term" value="F:protein serine/threonine kinase activity"/>
    <property type="evidence" value="ECO:0007669"/>
    <property type="project" value="UniProtKB-KW"/>
</dbReference>
<feature type="binding site" evidence="7">
    <location>
        <position position="37"/>
    </location>
    <ligand>
        <name>ATP</name>
        <dbReference type="ChEBI" id="CHEBI:30616"/>
    </ligand>
</feature>
<dbReference type="EMBL" id="CP030750">
    <property type="protein sequence ID" value="AXA25737.1"/>
    <property type="molecule type" value="Genomic_DNA"/>
</dbReference>
<evidence type="ECO:0000256" key="8">
    <source>
        <dbReference type="SAM" id="MobiDB-lite"/>
    </source>
</evidence>
<dbReference type="Proteomes" id="UP000251617">
    <property type="component" value="Chromosome"/>
</dbReference>
<dbReference type="PROSITE" id="PS00107">
    <property type="entry name" value="PROTEIN_KINASE_ATP"/>
    <property type="match status" value="1"/>
</dbReference>
<evidence type="ECO:0000256" key="4">
    <source>
        <dbReference type="ARBA" id="ARBA00022741"/>
    </source>
</evidence>
<dbReference type="InterPro" id="IPR000719">
    <property type="entry name" value="Prot_kinase_dom"/>
</dbReference>
<dbReference type="EC" id="2.7.11.1" evidence="1"/>
<feature type="domain" description="Protein kinase" evidence="9">
    <location>
        <begin position="8"/>
        <end position="268"/>
    </location>
</feature>
<evidence type="ECO:0000259" key="9">
    <source>
        <dbReference type="PROSITE" id="PS50011"/>
    </source>
</evidence>
<reference evidence="10 11" key="1">
    <citation type="submission" date="2018-06" db="EMBL/GenBank/DDBJ databases">
        <title>The genome of Pseudomonas putida NX-1, a lignin degrader.</title>
        <authorList>
            <person name="Xu Z."/>
        </authorList>
    </citation>
    <scope>NUCLEOTIDE SEQUENCE [LARGE SCALE GENOMIC DNA]</scope>
    <source>
        <strain evidence="10 11">NX-1</strain>
    </source>
</reference>
<evidence type="ECO:0000256" key="6">
    <source>
        <dbReference type="ARBA" id="ARBA00022840"/>
    </source>
</evidence>
<dbReference type="Gene3D" id="1.10.510.10">
    <property type="entry name" value="Transferase(Phosphotransferase) domain 1"/>
    <property type="match status" value="1"/>
</dbReference>
<sequence length="457" mass="49873">MLEQLGKYRIDSVLGKGAMGTVYKAFDPHIARVVALKTIRRELLGDAQQHQLLSRFQNEAQAAGRLSHPNIVAVYDYGEDDGAAYIAMEFVDGIALNTRLQNQEPRQLAQVLGWMRQLLGALHYAHAKGVVHRDVKPANLLITADGQVKVTDFGIARIDTSVLTQTGSMIGTPSYMSPEQFCGELVDGRSDVFSAGIVLYQLLTGERPFSGSATMVMQQILNQTPVPPSSLNPTLDPQFDQLIRQALAKRPDERFASAQDFLDALEALSSPQTLGSVELDDDRTRLLMPASFSHASLGSSPTSSSEAADTLTPWKRQVRPQLESLLSQQIGPLARLLVKRSLASADDFASLRSALLPHIPSERGREQFVAATEALLPSTETLPAQDTLVSQPGTPEALDPAFLEASEARLTYLIGPIARIVMRRALPRASTRQALLQTLAEHIPDPAQRSAFLEEQP</sequence>
<evidence type="ECO:0000313" key="10">
    <source>
        <dbReference type="EMBL" id="AXA25737.1"/>
    </source>
</evidence>
<dbReference type="CDD" id="cd14014">
    <property type="entry name" value="STKc_PknB_like"/>
    <property type="match status" value="1"/>
</dbReference>
<keyword evidence="3" id="KW-0808">Transferase</keyword>
<gene>
    <name evidence="10" type="ORF">C1S65_17035</name>
</gene>
<feature type="region of interest" description="Disordered" evidence="8">
    <location>
        <begin position="294"/>
        <end position="313"/>
    </location>
</feature>
<keyword evidence="5 10" id="KW-0418">Kinase</keyword>
<dbReference type="InterPro" id="IPR058395">
    <property type="entry name" value="DUF8082"/>
</dbReference>
<dbReference type="SMART" id="SM00220">
    <property type="entry name" value="S_TKc"/>
    <property type="match status" value="1"/>
</dbReference>
<proteinExistence type="predicted"/>
<dbReference type="InterPro" id="IPR008271">
    <property type="entry name" value="Ser/Thr_kinase_AS"/>
</dbReference>
<dbReference type="AlphaFoldDB" id="A0AAD0L759"/>
<evidence type="ECO:0000256" key="7">
    <source>
        <dbReference type="PROSITE-ProRule" id="PRU10141"/>
    </source>
</evidence>
<keyword evidence="2 10" id="KW-0723">Serine/threonine-protein kinase</keyword>
<evidence type="ECO:0000256" key="2">
    <source>
        <dbReference type="ARBA" id="ARBA00022527"/>
    </source>
</evidence>
<dbReference type="RefSeq" id="WP_112898693.1">
    <property type="nucleotide sequence ID" value="NZ_CP030750.1"/>
</dbReference>
<dbReference type="PROSITE" id="PS00108">
    <property type="entry name" value="PROTEIN_KINASE_ST"/>
    <property type="match status" value="1"/>
</dbReference>
<dbReference type="SUPFAM" id="SSF56112">
    <property type="entry name" value="Protein kinase-like (PK-like)"/>
    <property type="match status" value="1"/>
</dbReference>
<name>A0AAD0L759_PSEPU</name>
<dbReference type="PROSITE" id="PS50011">
    <property type="entry name" value="PROTEIN_KINASE_DOM"/>
    <property type="match status" value="1"/>
</dbReference>
<dbReference type="Pfam" id="PF00069">
    <property type="entry name" value="Pkinase"/>
    <property type="match status" value="1"/>
</dbReference>
<dbReference type="InterPro" id="IPR017441">
    <property type="entry name" value="Protein_kinase_ATP_BS"/>
</dbReference>
<evidence type="ECO:0000256" key="5">
    <source>
        <dbReference type="ARBA" id="ARBA00022777"/>
    </source>
</evidence>
<dbReference type="InterPro" id="IPR011009">
    <property type="entry name" value="Kinase-like_dom_sf"/>
</dbReference>
<evidence type="ECO:0000256" key="3">
    <source>
        <dbReference type="ARBA" id="ARBA00022679"/>
    </source>
</evidence>
<accession>A0AAD0L759</accession>
<dbReference type="PANTHER" id="PTHR43289">
    <property type="entry name" value="MITOGEN-ACTIVATED PROTEIN KINASE KINASE KINASE 20-RELATED"/>
    <property type="match status" value="1"/>
</dbReference>
<dbReference type="GO" id="GO:0005524">
    <property type="term" value="F:ATP binding"/>
    <property type="evidence" value="ECO:0007669"/>
    <property type="project" value="UniProtKB-UniRule"/>
</dbReference>
<keyword evidence="6 7" id="KW-0067">ATP-binding</keyword>
<evidence type="ECO:0000313" key="11">
    <source>
        <dbReference type="Proteomes" id="UP000251617"/>
    </source>
</evidence>
<dbReference type="FunFam" id="1.10.510.10:FF:000021">
    <property type="entry name" value="Serine/threonine protein kinase"/>
    <property type="match status" value="1"/>
</dbReference>
<feature type="compositionally biased region" description="Polar residues" evidence="8">
    <location>
        <begin position="294"/>
        <end position="307"/>
    </location>
</feature>
<organism evidence="10 11">
    <name type="scientific">Pseudomonas putida</name>
    <name type="common">Arthrobacter siderocapsulatus</name>
    <dbReference type="NCBI Taxonomy" id="303"/>
    <lineage>
        <taxon>Bacteria</taxon>
        <taxon>Pseudomonadati</taxon>
        <taxon>Pseudomonadota</taxon>
        <taxon>Gammaproteobacteria</taxon>
        <taxon>Pseudomonadales</taxon>
        <taxon>Pseudomonadaceae</taxon>
        <taxon>Pseudomonas</taxon>
    </lineage>
</organism>